<dbReference type="EMBL" id="PKLZ01000010">
    <property type="protein sequence ID" value="PLW81845.1"/>
    <property type="molecule type" value="Genomic_DNA"/>
</dbReference>
<organism evidence="1 2">
    <name type="scientific">Kineobactrum sediminis</name>
    <dbReference type="NCBI Taxonomy" id="1905677"/>
    <lineage>
        <taxon>Bacteria</taxon>
        <taxon>Pseudomonadati</taxon>
        <taxon>Pseudomonadota</taxon>
        <taxon>Gammaproteobacteria</taxon>
        <taxon>Cellvibrionales</taxon>
        <taxon>Halieaceae</taxon>
        <taxon>Kineobactrum</taxon>
    </lineage>
</organism>
<keyword evidence="2" id="KW-1185">Reference proteome</keyword>
<protein>
    <submittedName>
        <fullName evidence="1">Uncharacterized protein</fullName>
    </submittedName>
</protein>
<dbReference type="Proteomes" id="UP000234845">
    <property type="component" value="Unassembled WGS sequence"/>
</dbReference>
<accession>A0A2N5Y0C6</accession>
<comment type="caution">
    <text evidence="1">The sequence shown here is derived from an EMBL/GenBank/DDBJ whole genome shotgun (WGS) entry which is preliminary data.</text>
</comment>
<evidence type="ECO:0000313" key="2">
    <source>
        <dbReference type="Proteomes" id="UP000234845"/>
    </source>
</evidence>
<sequence length="101" mass="11435">MGDLMALLDERWQTLFQRLATGEDAPPTLRLRTEGLMEAALVLELATEEALTARMGEHYQAAFGCSLEQHFDADWQLFFRFPQIPAMAHRAPVYPTAPDDL</sequence>
<name>A0A2N5Y0C6_9GAMM</name>
<proteinExistence type="predicted"/>
<dbReference type="AlphaFoldDB" id="A0A2N5Y0C6"/>
<gene>
    <name evidence="1" type="ORF">CWI75_13955</name>
</gene>
<dbReference type="RefSeq" id="WP_101522127.1">
    <property type="nucleotide sequence ID" value="NZ_PKLZ01000010.1"/>
</dbReference>
<dbReference type="OrthoDB" id="5737974at2"/>
<evidence type="ECO:0000313" key="1">
    <source>
        <dbReference type="EMBL" id="PLW81845.1"/>
    </source>
</evidence>
<reference evidence="2" key="1">
    <citation type="submission" date="2017-11" db="EMBL/GenBank/DDBJ databases">
        <title>The draft genome sequence of Chromatocurvus sp. F02.</title>
        <authorList>
            <person name="Du Z.-J."/>
            <person name="Chang Y.-Q."/>
        </authorList>
    </citation>
    <scope>NUCLEOTIDE SEQUENCE [LARGE SCALE GENOMIC DNA]</scope>
    <source>
        <strain evidence="2">F02</strain>
    </source>
</reference>